<name>A0ABM4BVK3_HYDVU</name>
<reference evidence="3" key="1">
    <citation type="submission" date="2025-08" db="UniProtKB">
        <authorList>
            <consortium name="RefSeq"/>
        </authorList>
    </citation>
    <scope>IDENTIFICATION</scope>
</reference>
<evidence type="ECO:0000313" key="2">
    <source>
        <dbReference type="Proteomes" id="UP001652625"/>
    </source>
</evidence>
<accession>A0ABM4BVK3</accession>
<dbReference type="InterPro" id="IPR021298">
    <property type="entry name" value="CFAP298"/>
</dbReference>
<evidence type="ECO:0000256" key="1">
    <source>
        <dbReference type="ARBA" id="ARBA00009619"/>
    </source>
</evidence>
<dbReference type="PANTHER" id="PTHR13238">
    <property type="entry name" value="PROTEIN C21ORF59"/>
    <property type="match status" value="1"/>
</dbReference>
<gene>
    <name evidence="3" type="primary">LOC136071799</name>
</gene>
<comment type="similarity">
    <text evidence="1">Belongs to the CFAP298 family.</text>
</comment>
<keyword evidence="2" id="KW-1185">Reference proteome</keyword>
<dbReference type="RefSeq" id="XP_065653198.1">
    <property type="nucleotide sequence ID" value="XM_065797126.1"/>
</dbReference>
<dbReference type="Proteomes" id="UP001652625">
    <property type="component" value="Chromosome 05"/>
</dbReference>
<dbReference type="GeneID" id="136071799"/>
<proteinExistence type="inferred from homology"/>
<organism evidence="2 3">
    <name type="scientific">Hydra vulgaris</name>
    <name type="common">Hydra</name>
    <name type="synonym">Hydra attenuata</name>
    <dbReference type="NCBI Taxonomy" id="6087"/>
    <lineage>
        <taxon>Eukaryota</taxon>
        <taxon>Metazoa</taxon>
        <taxon>Cnidaria</taxon>
        <taxon>Hydrozoa</taxon>
        <taxon>Hydroidolina</taxon>
        <taxon>Anthoathecata</taxon>
        <taxon>Aplanulata</taxon>
        <taxon>Hydridae</taxon>
        <taxon>Hydra</taxon>
    </lineage>
</organism>
<protein>
    <submittedName>
        <fullName evidence="3">Cilia- and flagella-associated protein 298-like</fullName>
    </submittedName>
</protein>
<dbReference type="Pfam" id="PF11069">
    <property type="entry name" value="CFAP298"/>
    <property type="match status" value="1"/>
</dbReference>
<dbReference type="PANTHER" id="PTHR13238:SF0">
    <property type="entry name" value="CILIA- AND FLAGELLA-ASSOCIATED PROTEIN 298"/>
    <property type="match status" value="1"/>
</dbReference>
<sequence length="289" mass="33302">MVKLHVKRGDESQFIFETTVKEQVDVVIEELLKIYNGRLKIDRLFHEMESLELHGIMLPSNMQGLTEEQISELKLQDSWSKSCYPQGGSVFNKDPIGRRNGVSPNAKMADVIKRTRHDSKAQVSKDLMKADKSLTYADVKNALDKMRGAIMIVYPMGLPPYDPIKMELDGNEDLSGTQALKEVLDSDSTLWWAGKELQRGKKLEDFIGKNEKTKVVVKLQKKSQNAPSREPIISEEEQKAMMAYYYRRQEEIKKLEQDEFDSYLNSPWSDSSHLKRQFQGLNNISWKPK</sequence>
<evidence type="ECO:0000313" key="3">
    <source>
        <dbReference type="RefSeq" id="XP_065653198.1"/>
    </source>
</evidence>